<dbReference type="Proteomes" id="UP000030816">
    <property type="component" value="Unassembled WGS sequence"/>
</dbReference>
<dbReference type="GeneID" id="63736567"/>
<dbReference type="EMBL" id="AZHE01000003">
    <property type="protein sequence ID" value="KHO00189.1"/>
    <property type="molecule type" value="Genomic_DNA"/>
</dbReference>
<dbReference type="RefSeq" id="XP_040681254.1">
    <property type="nucleotide sequence ID" value="XM_040820911.1"/>
</dbReference>
<evidence type="ECO:0000313" key="2">
    <source>
        <dbReference type="Proteomes" id="UP000030816"/>
    </source>
</evidence>
<dbReference type="HOGENOM" id="CLU_3014675_0_0_1"/>
<gene>
    <name evidence="1" type="ORF">MAM_02112</name>
</gene>
<accession>A0A0B2X1J8</accession>
<dbReference type="AlphaFoldDB" id="A0A0B2X1J8"/>
<keyword evidence="2" id="KW-1185">Reference proteome</keyword>
<comment type="caution">
    <text evidence="1">The sequence shown here is derived from an EMBL/GenBank/DDBJ whole genome shotgun (WGS) entry which is preliminary data.</text>
</comment>
<reference evidence="1 2" key="1">
    <citation type="journal article" date="2014" name="Proc. Natl. Acad. Sci. U.S.A.">
        <title>Trajectory and genomic determinants of fungal-pathogen speciation and host adaptation.</title>
        <authorList>
            <person name="Hu X."/>
            <person name="Xiao G."/>
            <person name="Zheng P."/>
            <person name="Shang Y."/>
            <person name="Su Y."/>
            <person name="Zhang X."/>
            <person name="Liu X."/>
            <person name="Zhan S."/>
            <person name="St Leger R.J."/>
            <person name="Wang C."/>
        </authorList>
    </citation>
    <scope>NUCLEOTIDE SEQUENCE [LARGE SCALE GENOMIC DNA]</scope>
    <source>
        <strain evidence="1 2">ARSEF 1941</strain>
    </source>
</reference>
<proteinExistence type="predicted"/>
<name>A0A0B2X1J8_METAS</name>
<protein>
    <submittedName>
        <fullName evidence="1">Uncharacterized protein</fullName>
    </submittedName>
</protein>
<organism evidence="1 2">
    <name type="scientific">Metarhizium album (strain ARSEF 1941)</name>
    <dbReference type="NCBI Taxonomy" id="1081103"/>
    <lineage>
        <taxon>Eukaryota</taxon>
        <taxon>Fungi</taxon>
        <taxon>Dikarya</taxon>
        <taxon>Ascomycota</taxon>
        <taxon>Pezizomycotina</taxon>
        <taxon>Sordariomycetes</taxon>
        <taxon>Hypocreomycetidae</taxon>
        <taxon>Hypocreales</taxon>
        <taxon>Clavicipitaceae</taxon>
        <taxon>Metarhizium</taxon>
    </lineage>
</organism>
<evidence type="ECO:0000313" key="1">
    <source>
        <dbReference type="EMBL" id="KHO00189.1"/>
    </source>
</evidence>
<sequence length="56" mass="6521">MLMMQISALREFTRRLGRVERTMSAMLETAQSYLERFHNAMDAEDVGGFHQPSDEE</sequence>